<dbReference type="EMBL" id="JADXDR010000106">
    <property type="protein sequence ID" value="KAI7839188.1"/>
    <property type="molecule type" value="Genomic_DNA"/>
</dbReference>
<gene>
    <name evidence="2" type="ORF">COHA_007077</name>
</gene>
<accession>A0AAD5DMP7</accession>
<sequence length="349" mass="36871">MLALQPPSALRSLSLSAPFELLARFVPDVGHLTGLTQLELQAGSFPDAELDDNDWNEDGADLDQCLLQHLPHSLESLKLARFHSVHLKPPAAPDRAAQLSAHGAQAAASLSRLPPAITRLEIAGSGHVGLAAPLPSLAQLAISRCFFFKVSGEGLSLPQLTSLQLAGRMAGVHLHCGAMPALAQLESSSIHLAAEDSFAALRQVTRMRLVVARTFLRSTAELLAGVSASLRSLTIRASLADMGLAAKAAQVLAAAGTAQLTYLEFSGSVCLEFLPSWPSLQVLALDGVRPTSVTISEMEALAAAPSLRRLELACSLASEGGAMALRQEAECMLEMERRLPGCTVAEYDF</sequence>
<comment type="caution">
    <text evidence="2">The sequence shown here is derived from an EMBL/GenBank/DDBJ whole genome shotgun (WGS) entry which is preliminary data.</text>
</comment>
<evidence type="ECO:0000256" key="1">
    <source>
        <dbReference type="ARBA" id="ARBA00004430"/>
    </source>
</evidence>
<organism evidence="2 3">
    <name type="scientific">Chlorella ohadii</name>
    <dbReference type="NCBI Taxonomy" id="2649997"/>
    <lineage>
        <taxon>Eukaryota</taxon>
        <taxon>Viridiplantae</taxon>
        <taxon>Chlorophyta</taxon>
        <taxon>core chlorophytes</taxon>
        <taxon>Trebouxiophyceae</taxon>
        <taxon>Chlorellales</taxon>
        <taxon>Chlorellaceae</taxon>
        <taxon>Chlorella clade</taxon>
        <taxon>Chlorella</taxon>
    </lineage>
</organism>
<protein>
    <submittedName>
        <fullName evidence="2">Uncharacterized protein</fullName>
    </submittedName>
</protein>
<proteinExistence type="predicted"/>
<keyword evidence="3" id="KW-1185">Reference proteome</keyword>
<dbReference type="Gene3D" id="3.80.10.10">
    <property type="entry name" value="Ribonuclease Inhibitor"/>
    <property type="match status" value="1"/>
</dbReference>
<dbReference type="InterPro" id="IPR032675">
    <property type="entry name" value="LRR_dom_sf"/>
</dbReference>
<dbReference type="AlphaFoldDB" id="A0AAD5DMP7"/>
<evidence type="ECO:0000313" key="3">
    <source>
        <dbReference type="Proteomes" id="UP001205105"/>
    </source>
</evidence>
<comment type="subcellular location">
    <subcellularLocation>
        <location evidence="1">Cytoplasm</location>
        <location evidence="1">Cytoskeleton</location>
        <location evidence="1">Cilium axoneme</location>
    </subcellularLocation>
</comment>
<name>A0AAD5DMP7_9CHLO</name>
<reference evidence="2" key="1">
    <citation type="submission" date="2020-11" db="EMBL/GenBank/DDBJ databases">
        <title>Chlorella ohadii genome sequencing and assembly.</title>
        <authorList>
            <person name="Murik O."/>
            <person name="Treves H."/>
            <person name="Kedem I."/>
            <person name="Shotland Y."/>
            <person name="Kaplan A."/>
        </authorList>
    </citation>
    <scope>NUCLEOTIDE SEQUENCE</scope>
    <source>
        <strain evidence="2">1</strain>
    </source>
</reference>
<evidence type="ECO:0000313" key="2">
    <source>
        <dbReference type="EMBL" id="KAI7839188.1"/>
    </source>
</evidence>
<dbReference type="Proteomes" id="UP001205105">
    <property type="component" value="Unassembled WGS sequence"/>
</dbReference>
<dbReference type="SUPFAM" id="SSF52047">
    <property type="entry name" value="RNI-like"/>
    <property type="match status" value="1"/>
</dbReference>
<dbReference type="GO" id="GO:0005930">
    <property type="term" value="C:axoneme"/>
    <property type="evidence" value="ECO:0007669"/>
    <property type="project" value="UniProtKB-SubCell"/>
</dbReference>